<evidence type="ECO:0000313" key="12">
    <source>
        <dbReference type="Proteomes" id="UP000660110"/>
    </source>
</evidence>
<dbReference type="NCBIfam" id="TIGR01768">
    <property type="entry name" value="GGGP-family"/>
    <property type="match status" value="1"/>
</dbReference>
<keyword evidence="7 10" id="KW-1208">Phospholipid metabolism</keyword>
<dbReference type="PANTHER" id="PTHR40029:SF2">
    <property type="entry name" value="HEPTAPRENYLGLYCERYL PHOSPHATE SYNTHASE"/>
    <property type="match status" value="1"/>
</dbReference>
<feature type="binding site" evidence="10">
    <location>
        <position position="14"/>
    </location>
    <ligand>
        <name>Mg(2+)</name>
        <dbReference type="ChEBI" id="CHEBI:18420"/>
    </ligand>
</feature>
<keyword evidence="12" id="KW-1185">Reference proteome</keyword>
<evidence type="ECO:0000256" key="2">
    <source>
        <dbReference type="ARBA" id="ARBA00022679"/>
    </source>
</evidence>
<dbReference type="GO" id="GO:0046474">
    <property type="term" value="P:glycerophospholipid biosynthetic process"/>
    <property type="evidence" value="ECO:0007669"/>
    <property type="project" value="UniProtKB-UniRule"/>
</dbReference>
<comment type="cofactor">
    <cofactor evidence="10">
        <name>Mg(2+)</name>
        <dbReference type="ChEBI" id="CHEBI:18420"/>
    </cofactor>
</comment>
<dbReference type="Proteomes" id="UP000660110">
    <property type="component" value="Unassembled WGS sequence"/>
</dbReference>
<dbReference type="HAMAP" id="MF_00112">
    <property type="entry name" value="GGGP_HepGP_synthase"/>
    <property type="match status" value="1"/>
</dbReference>
<dbReference type="FunFam" id="3.20.20.390:FF:000001">
    <property type="entry name" value="Heptaprenylglyceryl phosphate synthase"/>
    <property type="match status" value="1"/>
</dbReference>
<dbReference type="InterPro" id="IPR039074">
    <property type="entry name" value="GGGP/HepGP_synthase_I"/>
</dbReference>
<dbReference type="GO" id="GO:0120536">
    <property type="term" value="F:heptaprenylglyceryl phosphate synthase activity"/>
    <property type="evidence" value="ECO:0007669"/>
    <property type="project" value="UniProtKB-ARBA"/>
</dbReference>
<keyword evidence="1 10" id="KW-0444">Lipid biosynthesis</keyword>
<comment type="similarity">
    <text evidence="10">Belongs to the GGGP/HepGP synthase family. Group I subfamily.</text>
</comment>
<evidence type="ECO:0000256" key="5">
    <source>
        <dbReference type="ARBA" id="ARBA00023098"/>
    </source>
</evidence>
<comment type="caution">
    <text evidence="11">The sequence shown here is derived from an EMBL/GenBank/DDBJ whole genome shotgun (WGS) entry which is preliminary data.</text>
</comment>
<comment type="catalytic activity">
    <reaction evidence="8 10">
        <text>sn-glycerol 1-phosphate + all-trans-heptaprenyl diphosphate = 3-heptaprenyl-sn-glycero-1-phosphate + diphosphate</text>
        <dbReference type="Rhea" id="RHEA:33495"/>
        <dbReference type="ChEBI" id="CHEBI:33019"/>
        <dbReference type="ChEBI" id="CHEBI:57685"/>
        <dbReference type="ChEBI" id="CHEBI:58206"/>
        <dbReference type="ChEBI" id="CHEBI:64781"/>
        <dbReference type="EC" id="2.5.1.n9"/>
    </reaction>
</comment>
<comment type="function">
    <text evidence="10">Prenyltransferase that catalyzes in vivo the transfer of the heptaprenyl moiety of heptaprenyl pyrophosphate (HepPP; 35 carbon atoms) to the C3 hydroxyl of sn-glycerol-1-phosphate (G1P), producing heptaprenylglyceryl phosphate (HepGP). This reaction is an ether-bond-formation step in the biosynthesis of archaea-type G1P-based membrane lipids found in Bacillales.</text>
</comment>
<keyword evidence="4 10" id="KW-0460">Magnesium</keyword>
<dbReference type="RefSeq" id="WP_188378000.1">
    <property type="nucleotide sequence ID" value="NZ_BMEL01000003.1"/>
</dbReference>
<keyword evidence="3 10" id="KW-0479">Metal-binding</keyword>
<dbReference type="NCBIfam" id="NF003199">
    <property type="entry name" value="PRK04169.1-3"/>
    <property type="match status" value="1"/>
</dbReference>
<evidence type="ECO:0000256" key="10">
    <source>
        <dbReference type="HAMAP-Rule" id="MF_00112"/>
    </source>
</evidence>
<keyword evidence="5 10" id="KW-0443">Lipid metabolism</keyword>
<dbReference type="GO" id="GO:0000287">
    <property type="term" value="F:magnesium ion binding"/>
    <property type="evidence" value="ECO:0007669"/>
    <property type="project" value="UniProtKB-UniRule"/>
</dbReference>
<gene>
    <name evidence="10 11" type="primary">pcrB</name>
    <name evidence="11" type="ORF">GCM10010954_26660</name>
</gene>
<feature type="binding site" evidence="10">
    <location>
        <position position="12"/>
    </location>
    <ligand>
        <name>sn-glycerol 1-phosphate</name>
        <dbReference type="ChEBI" id="CHEBI:57685"/>
    </ligand>
</feature>
<dbReference type="EMBL" id="BMEL01000003">
    <property type="protein sequence ID" value="GGF26292.1"/>
    <property type="molecule type" value="Genomic_DNA"/>
</dbReference>
<evidence type="ECO:0000256" key="4">
    <source>
        <dbReference type="ARBA" id="ARBA00022842"/>
    </source>
</evidence>
<evidence type="ECO:0000256" key="3">
    <source>
        <dbReference type="ARBA" id="ARBA00022723"/>
    </source>
</evidence>
<dbReference type="AlphaFoldDB" id="A0A917B7Z1"/>
<name>A0A917B7Z1_HALAA</name>
<feature type="binding site" evidence="10">
    <location>
        <position position="40"/>
    </location>
    <ligand>
        <name>Mg(2+)</name>
        <dbReference type="ChEBI" id="CHEBI:18420"/>
    </ligand>
</feature>
<evidence type="ECO:0000256" key="9">
    <source>
        <dbReference type="ARBA" id="ARBA00066888"/>
    </source>
</evidence>
<dbReference type="EC" id="2.5.1.n9" evidence="9 10"/>
<comment type="subunit">
    <text evidence="10">Homodimer.</text>
</comment>
<dbReference type="InterPro" id="IPR038597">
    <property type="entry name" value="GGGP/HepGP_synthase_sf"/>
</dbReference>
<proteinExistence type="inferred from homology"/>
<comment type="caution">
    <text evidence="10">Lacks conserved residue(s) required for the propagation of feature annotation.</text>
</comment>
<evidence type="ECO:0000256" key="8">
    <source>
        <dbReference type="ARBA" id="ARBA00048318"/>
    </source>
</evidence>
<feature type="binding site" evidence="10">
    <location>
        <begin position="158"/>
        <end position="163"/>
    </location>
    <ligand>
        <name>sn-glycerol 1-phosphate</name>
        <dbReference type="ChEBI" id="CHEBI:57685"/>
    </ligand>
</feature>
<reference evidence="11" key="1">
    <citation type="journal article" date="2014" name="Int. J. Syst. Evol. Microbiol.">
        <title>Complete genome sequence of Corynebacterium casei LMG S-19264T (=DSM 44701T), isolated from a smear-ripened cheese.</title>
        <authorList>
            <consortium name="US DOE Joint Genome Institute (JGI-PGF)"/>
            <person name="Walter F."/>
            <person name="Albersmeier A."/>
            <person name="Kalinowski J."/>
            <person name="Ruckert C."/>
        </authorList>
    </citation>
    <scope>NUCLEOTIDE SEQUENCE</scope>
    <source>
        <strain evidence="11">CGMCC 1.12153</strain>
    </source>
</reference>
<comment type="pathway">
    <text evidence="10">Membrane lipid metabolism; glycerophospholipid metabolism.</text>
</comment>
<evidence type="ECO:0000313" key="11">
    <source>
        <dbReference type="EMBL" id="GGF26292.1"/>
    </source>
</evidence>
<dbReference type="NCBIfam" id="NF003197">
    <property type="entry name" value="PRK04169.1-1"/>
    <property type="match status" value="1"/>
</dbReference>
<evidence type="ECO:0000256" key="7">
    <source>
        <dbReference type="ARBA" id="ARBA00023264"/>
    </source>
</evidence>
<dbReference type="InterPro" id="IPR008205">
    <property type="entry name" value="GGGP_HepGP_synthase"/>
</dbReference>
<dbReference type="Gene3D" id="3.20.20.390">
    <property type="entry name" value="FMN-linked oxidoreductases"/>
    <property type="match status" value="1"/>
</dbReference>
<keyword evidence="2 10" id="KW-0808">Transferase</keyword>
<evidence type="ECO:0000256" key="6">
    <source>
        <dbReference type="ARBA" id="ARBA00023209"/>
    </source>
</evidence>
<feature type="binding site" evidence="10">
    <location>
        <begin position="208"/>
        <end position="209"/>
    </location>
    <ligand>
        <name>sn-glycerol 1-phosphate</name>
        <dbReference type="ChEBI" id="CHEBI:57685"/>
    </ligand>
</feature>
<dbReference type="SUPFAM" id="SSF51395">
    <property type="entry name" value="FMN-linked oxidoreductases"/>
    <property type="match status" value="1"/>
</dbReference>
<dbReference type="Pfam" id="PF01884">
    <property type="entry name" value="PcrB"/>
    <property type="match status" value="1"/>
</dbReference>
<protein>
    <recommendedName>
        <fullName evidence="9 10">Heptaprenylglyceryl phosphate synthase</fullName>
        <shortName evidence="10">HepGP synthase</shortName>
        <ecNumber evidence="9 10">2.5.1.n9</ecNumber>
    </recommendedName>
    <alternativeName>
        <fullName evidence="10">Glycerol-1-phosphate heptaprenyltransferase</fullName>
    </alternativeName>
</protein>
<keyword evidence="6 10" id="KW-0594">Phospholipid biosynthesis</keyword>
<dbReference type="CDD" id="cd02812">
    <property type="entry name" value="PcrB_like"/>
    <property type="match status" value="1"/>
</dbReference>
<sequence length="227" mass="25705">MCNVKEWSHVFKLDPNKSIEEDDLSVLCESGTDAIIIGGTDGVTFDNVFDLSERVQRYTVPCLLEVSTMEAIMPGFDGYLIPSVLNSKDKKFITGIQHEAIKEYQDWIPWNQMLVEGYCVLNEEAKVFKAAECELPSNEDVIAYAVMAEQMFHFPIFYLEYSGTFGNAELVKEVRKHLQQTTLFYGGGIESYEQAVTMKEHADVIVVGNVIYKDMQAALRTVKACRQ</sequence>
<accession>A0A917B7Z1</accession>
<evidence type="ECO:0000256" key="1">
    <source>
        <dbReference type="ARBA" id="ARBA00022516"/>
    </source>
</evidence>
<dbReference type="PANTHER" id="PTHR40029">
    <property type="match status" value="1"/>
</dbReference>
<reference evidence="11" key="2">
    <citation type="submission" date="2020-09" db="EMBL/GenBank/DDBJ databases">
        <authorList>
            <person name="Sun Q."/>
            <person name="Zhou Y."/>
        </authorList>
    </citation>
    <scope>NUCLEOTIDE SEQUENCE</scope>
    <source>
        <strain evidence="11">CGMCC 1.12153</strain>
    </source>
</reference>
<feature type="binding site" evidence="10">
    <location>
        <position position="188"/>
    </location>
    <ligand>
        <name>sn-glycerol 1-phosphate</name>
        <dbReference type="ChEBI" id="CHEBI:57685"/>
    </ligand>
</feature>
<organism evidence="11 12">
    <name type="scientific">Halobacillus andaensis</name>
    <dbReference type="NCBI Taxonomy" id="1176239"/>
    <lineage>
        <taxon>Bacteria</taxon>
        <taxon>Bacillati</taxon>
        <taxon>Bacillota</taxon>
        <taxon>Bacilli</taxon>
        <taxon>Bacillales</taxon>
        <taxon>Bacillaceae</taxon>
        <taxon>Halobacillus</taxon>
    </lineage>
</organism>